<dbReference type="Pfam" id="PF02424">
    <property type="entry name" value="ApbE"/>
    <property type="match status" value="1"/>
</dbReference>
<dbReference type="PANTHER" id="PTHR30040:SF2">
    <property type="entry name" value="FAD:PROTEIN FMN TRANSFERASE"/>
    <property type="match status" value="1"/>
</dbReference>
<feature type="binding site" evidence="11">
    <location>
        <position position="297"/>
    </location>
    <ligand>
        <name>Mg(2+)</name>
        <dbReference type="ChEBI" id="CHEBI:18420"/>
    </ligand>
</feature>
<name>A0A7W8DZU1_9BRAD</name>
<feature type="binding site" evidence="11">
    <location>
        <position position="183"/>
    </location>
    <ligand>
        <name>Mg(2+)</name>
        <dbReference type="ChEBI" id="CHEBI:18420"/>
    </ligand>
</feature>
<dbReference type="EC" id="2.7.1.180" evidence="1 10"/>
<dbReference type="EMBL" id="JACHIH010000021">
    <property type="protein sequence ID" value="MBB5048423.1"/>
    <property type="molecule type" value="Genomic_DNA"/>
</dbReference>
<proteinExistence type="inferred from homology"/>
<dbReference type="SUPFAM" id="SSF143631">
    <property type="entry name" value="ApbE-like"/>
    <property type="match status" value="1"/>
</dbReference>
<dbReference type="PROSITE" id="PS51318">
    <property type="entry name" value="TAT"/>
    <property type="match status" value="1"/>
</dbReference>
<evidence type="ECO:0000256" key="10">
    <source>
        <dbReference type="PIRNR" id="PIRNR006268"/>
    </source>
</evidence>
<keyword evidence="13" id="KW-1185">Reference proteome</keyword>
<evidence type="ECO:0000256" key="7">
    <source>
        <dbReference type="ARBA" id="ARBA00022842"/>
    </source>
</evidence>
<keyword evidence="6 10" id="KW-0274">FAD</keyword>
<keyword evidence="7 10" id="KW-0460">Magnesium</keyword>
<evidence type="ECO:0000256" key="11">
    <source>
        <dbReference type="PIRSR" id="PIRSR006268-2"/>
    </source>
</evidence>
<dbReference type="GO" id="GO:0016740">
    <property type="term" value="F:transferase activity"/>
    <property type="evidence" value="ECO:0007669"/>
    <property type="project" value="UniProtKB-UniRule"/>
</dbReference>
<protein>
    <recommendedName>
        <fullName evidence="2 10">FAD:protein FMN transferase</fullName>
        <ecNumber evidence="1 10">2.7.1.180</ecNumber>
    </recommendedName>
    <alternativeName>
        <fullName evidence="8 10">Flavin transferase</fullName>
    </alternativeName>
</protein>
<evidence type="ECO:0000256" key="5">
    <source>
        <dbReference type="ARBA" id="ARBA00022723"/>
    </source>
</evidence>
<accession>A0A7W8DZU1</accession>
<dbReference type="InterPro" id="IPR003374">
    <property type="entry name" value="ApbE-like_sf"/>
</dbReference>
<sequence length="333" mass="35153">MPTPSLTRRRLITIAATAAGAGLLGRAGIARAATEPLRWHGQALGAQVSLEIYHPDHDAAARLVALSLAEVRRLERQFSLYQADSAICELNRRGVLVAPDPDMVALLQASLKFAALTGGAFDPTVQPLWRLYEQHFSAERPDPAGPSADALAEVLARVGHDGLLVTPDRIALAKRGAGITLNGIAQGYATDKVVALLRGAGLSTTLVDMGEIRAIGARPDGAPWRVGLADPDQVDAITETIEIADRAVATSAGAGFRFEPSGRFTHLFDPATGRSPSRYRSVSVLAPTATEADALSTAFSLLPREKIETIVAARPGLQARMMDLDGRLSCCGA</sequence>
<comment type="cofactor">
    <cofactor evidence="11">
        <name>Mg(2+)</name>
        <dbReference type="ChEBI" id="CHEBI:18420"/>
    </cofactor>
    <cofactor evidence="11">
        <name>Mn(2+)</name>
        <dbReference type="ChEBI" id="CHEBI:29035"/>
    </cofactor>
    <text evidence="11">Magnesium. Can also use manganese.</text>
</comment>
<reference evidence="12 13" key="1">
    <citation type="submission" date="2020-08" db="EMBL/GenBank/DDBJ databases">
        <title>Genomic Encyclopedia of Type Strains, Phase IV (KMG-IV): sequencing the most valuable type-strain genomes for metagenomic binning, comparative biology and taxonomic classification.</title>
        <authorList>
            <person name="Goeker M."/>
        </authorList>
    </citation>
    <scope>NUCLEOTIDE SEQUENCE [LARGE SCALE GENOMIC DNA]</scope>
    <source>
        <strain evidence="12 13">DSM 12706</strain>
    </source>
</reference>
<dbReference type="InterPro" id="IPR006311">
    <property type="entry name" value="TAT_signal"/>
</dbReference>
<comment type="catalytic activity">
    <reaction evidence="9 10">
        <text>L-threonyl-[protein] + FAD = FMN-L-threonyl-[protein] + AMP + H(+)</text>
        <dbReference type="Rhea" id="RHEA:36847"/>
        <dbReference type="Rhea" id="RHEA-COMP:11060"/>
        <dbReference type="Rhea" id="RHEA-COMP:11061"/>
        <dbReference type="ChEBI" id="CHEBI:15378"/>
        <dbReference type="ChEBI" id="CHEBI:30013"/>
        <dbReference type="ChEBI" id="CHEBI:57692"/>
        <dbReference type="ChEBI" id="CHEBI:74257"/>
        <dbReference type="ChEBI" id="CHEBI:456215"/>
        <dbReference type="EC" id="2.7.1.180"/>
    </reaction>
</comment>
<evidence type="ECO:0000256" key="2">
    <source>
        <dbReference type="ARBA" id="ARBA00016337"/>
    </source>
</evidence>
<evidence type="ECO:0000313" key="13">
    <source>
        <dbReference type="Proteomes" id="UP000542353"/>
    </source>
</evidence>
<evidence type="ECO:0000256" key="3">
    <source>
        <dbReference type="ARBA" id="ARBA00022630"/>
    </source>
</evidence>
<evidence type="ECO:0000256" key="4">
    <source>
        <dbReference type="ARBA" id="ARBA00022679"/>
    </source>
</evidence>
<organism evidence="12 13">
    <name type="scientific">Rhodopseudomonas rhenobacensis</name>
    <dbReference type="NCBI Taxonomy" id="87461"/>
    <lineage>
        <taxon>Bacteria</taxon>
        <taxon>Pseudomonadati</taxon>
        <taxon>Pseudomonadota</taxon>
        <taxon>Alphaproteobacteria</taxon>
        <taxon>Hyphomicrobiales</taxon>
        <taxon>Nitrobacteraceae</taxon>
        <taxon>Rhodopseudomonas</taxon>
    </lineage>
</organism>
<comment type="caution">
    <text evidence="12">The sequence shown here is derived from an EMBL/GenBank/DDBJ whole genome shotgun (WGS) entry which is preliminary data.</text>
</comment>
<evidence type="ECO:0000313" key="12">
    <source>
        <dbReference type="EMBL" id="MBB5048423.1"/>
    </source>
</evidence>
<dbReference type="Proteomes" id="UP000542353">
    <property type="component" value="Unassembled WGS sequence"/>
</dbReference>
<dbReference type="PIRSF" id="PIRSF006268">
    <property type="entry name" value="ApbE"/>
    <property type="match status" value="1"/>
</dbReference>
<keyword evidence="5 10" id="KW-0479">Metal-binding</keyword>
<keyword evidence="4 10" id="KW-0808">Transferase</keyword>
<comment type="similarity">
    <text evidence="10">Belongs to the ApbE family.</text>
</comment>
<dbReference type="InterPro" id="IPR024932">
    <property type="entry name" value="ApbE"/>
</dbReference>
<dbReference type="Gene3D" id="3.10.520.10">
    <property type="entry name" value="ApbE-like domains"/>
    <property type="match status" value="1"/>
</dbReference>
<gene>
    <name evidence="12" type="ORF">HNR60_003189</name>
</gene>
<feature type="binding site" evidence="11">
    <location>
        <position position="293"/>
    </location>
    <ligand>
        <name>Mg(2+)</name>
        <dbReference type="ChEBI" id="CHEBI:18420"/>
    </ligand>
</feature>
<keyword evidence="3 10" id="KW-0285">Flavoprotein</keyword>
<evidence type="ECO:0000256" key="8">
    <source>
        <dbReference type="ARBA" id="ARBA00031306"/>
    </source>
</evidence>
<evidence type="ECO:0000256" key="9">
    <source>
        <dbReference type="ARBA" id="ARBA00048540"/>
    </source>
</evidence>
<dbReference type="RefSeq" id="WP_184259156.1">
    <property type="nucleotide sequence ID" value="NZ_JACHIH010000021.1"/>
</dbReference>
<keyword evidence="12" id="KW-0449">Lipoprotein</keyword>
<dbReference type="GO" id="GO:0046872">
    <property type="term" value="F:metal ion binding"/>
    <property type="evidence" value="ECO:0007669"/>
    <property type="project" value="UniProtKB-UniRule"/>
</dbReference>
<evidence type="ECO:0000256" key="6">
    <source>
        <dbReference type="ARBA" id="ARBA00022827"/>
    </source>
</evidence>
<dbReference type="PANTHER" id="PTHR30040">
    <property type="entry name" value="THIAMINE BIOSYNTHESIS LIPOPROTEIN APBE"/>
    <property type="match status" value="1"/>
</dbReference>
<evidence type="ECO:0000256" key="1">
    <source>
        <dbReference type="ARBA" id="ARBA00011955"/>
    </source>
</evidence>
<dbReference type="AlphaFoldDB" id="A0A7W8DZU1"/>